<comment type="caution">
    <text evidence="7">The sequence shown here is derived from an EMBL/GenBank/DDBJ whole genome shotgun (WGS) entry which is preliminary data.</text>
</comment>
<dbReference type="EMBL" id="MBTF01000037">
    <property type="protein sequence ID" value="OOQ57094.1"/>
    <property type="molecule type" value="Genomic_DNA"/>
</dbReference>
<evidence type="ECO:0000256" key="5">
    <source>
        <dbReference type="SAM" id="Phobius"/>
    </source>
</evidence>
<dbReference type="AlphaFoldDB" id="A0A1S9P823"/>
<feature type="transmembrane region" description="Helical" evidence="5">
    <location>
        <begin position="37"/>
        <end position="52"/>
    </location>
</feature>
<dbReference type="GO" id="GO:0016020">
    <property type="term" value="C:membrane"/>
    <property type="evidence" value="ECO:0007669"/>
    <property type="project" value="UniProtKB-SubCell"/>
</dbReference>
<dbReference type="InterPro" id="IPR007016">
    <property type="entry name" value="O-antigen_ligase-rel_domated"/>
</dbReference>
<feature type="transmembrane region" description="Helical" evidence="5">
    <location>
        <begin position="358"/>
        <end position="378"/>
    </location>
</feature>
<feature type="transmembrane region" description="Helical" evidence="5">
    <location>
        <begin position="94"/>
        <end position="114"/>
    </location>
</feature>
<evidence type="ECO:0000259" key="6">
    <source>
        <dbReference type="Pfam" id="PF04932"/>
    </source>
</evidence>
<evidence type="ECO:0000256" key="3">
    <source>
        <dbReference type="ARBA" id="ARBA00022989"/>
    </source>
</evidence>
<name>A0A1S9P823_9SPHI</name>
<feature type="domain" description="O-antigen ligase-related" evidence="6">
    <location>
        <begin position="216"/>
        <end position="326"/>
    </location>
</feature>
<feature type="transmembrane region" description="Helical" evidence="5">
    <location>
        <begin position="14"/>
        <end position="31"/>
    </location>
</feature>
<dbReference type="STRING" id="1792845.BC343_16330"/>
<sequence length="448" mass="51158">MCYQIFRLKGVKKLPWFFFGILFFPGSMQLIPTPATSFPRLIIYALIAATVVQEKAWFAEFKKFPVKIALIIMAIALLIIGIADDRLEPYLRVYRPFIYFVDSFFVIFLTYVYIKTEKDLVYVFNIIIVFFFVMALYGISNYLTRTVEYSAFISDTYGVVDSGNLNTSSGRDRFRISSFTVNPIYYGFLVTLVMMLIVFMFNSIDKLKHKVFYGITFVLLLINLILVNSRTPLISFVFGAGLYGLFAIKFKHKFLIIIGCTVILAAGYTLLPKSFKIIDKAIAIFTQESDKNQDGGSSIEMRQTQLRASLRFFDKSPVYGHGLKYIDEKLMEKDVKKMARSELKGFESYSFALLIEEGSIGIIANAIFFISCCLWMALRYKYATPLGKQYIMFGLALYAAFLLFIFATGALGTFLFCMSVMGMIFKAIELEDSRNTRIGVIVQQVPSR</sequence>
<proteinExistence type="predicted"/>
<evidence type="ECO:0000256" key="2">
    <source>
        <dbReference type="ARBA" id="ARBA00022692"/>
    </source>
</evidence>
<organism evidence="7 8">
    <name type="scientific">Mucilaginibacter pedocola</name>
    <dbReference type="NCBI Taxonomy" id="1792845"/>
    <lineage>
        <taxon>Bacteria</taxon>
        <taxon>Pseudomonadati</taxon>
        <taxon>Bacteroidota</taxon>
        <taxon>Sphingobacteriia</taxon>
        <taxon>Sphingobacteriales</taxon>
        <taxon>Sphingobacteriaceae</taxon>
        <taxon>Mucilaginibacter</taxon>
    </lineage>
</organism>
<accession>A0A1S9P823</accession>
<keyword evidence="3 5" id="KW-1133">Transmembrane helix</keyword>
<dbReference type="InterPro" id="IPR051533">
    <property type="entry name" value="WaaL-like"/>
</dbReference>
<feature type="transmembrane region" description="Helical" evidence="5">
    <location>
        <begin position="390"/>
        <end position="416"/>
    </location>
</feature>
<evidence type="ECO:0000313" key="7">
    <source>
        <dbReference type="EMBL" id="OOQ57094.1"/>
    </source>
</evidence>
<feature type="transmembrane region" description="Helical" evidence="5">
    <location>
        <begin position="184"/>
        <end position="204"/>
    </location>
</feature>
<reference evidence="7 8" key="1">
    <citation type="submission" date="2016-07" db="EMBL/GenBank/DDBJ databases">
        <title>Genomic analysis of zinc-resistant bacterium Mucilaginibacter pedocola TBZ30.</title>
        <authorList>
            <person name="Huang J."/>
            <person name="Tang J."/>
        </authorList>
    </citation>
    <scope>NUCLEOTIDE SEQUENCE [LARGE SCALE GENOMIC DNA]</scope>
    <source>
        <strain evidence="7 8">TBZ30</strain>
    </source>
</reference>
<keyword evidence="4 5" id="KW-0472">Membrane</keyword>
<feature type="transmembrane region" description="Helical" evidence="5">
    <location>
        <begin position="64"/>
        <end position="82"/>
    </location>
</feature>
<dbReference type="PANTHER" id="PTHR37422">
    <property type="entry name" value="TEICHURONIC ACID BIOSYNTHESIS PROTEIN TUAE"/>
    <property type="match status" value="1"/>
</dbReference>
<comment type="subcellular location">
    <subcellularLocation>
        <location evidence="1">Membrane</location>
        <topology evidence="1">Multi-pass membrane protein</topology>
    </subcellularLocation>
</comment>
<gene>
    <name evidence="7" type="ORF">BC343_16330</name>
</gene>
<protein>
    <recommendedName>
        <fullName evidence="6">O-antigen ligase-related domain-containing protein</fullName>
    </recommendedName>
</protein>
<evidence type="ECO:0000256" key="4">
    <source>
        <dbReference type="ARBA" id="ARBA00023136"/>
    </source>
</evidence>
<keyword evidence="8" id="KW-1185">Reference proteome</keyword>
<feature type="transmembrane region" description="Helical" evidence="5">
    <location>
        <begin position="255"/>
        <end position="271"/>
    </location>
</feature>
<dbReference type="PANTHER" id="PTHR37422:SF13">
    <property type="entry name" value="LIPOPOLYSACCHARIDE BIOSYNTHESIS PROTEIN PA4999-RELATED"/>
    <property type="match status" value="1"/>
</dbReference>
<feature type="transmembrane region" description="Helical" evidence="5">
    <location>
        <begin position="121"/>
        <end position="139"/>
    </location>
</feature>
<evidence type="ECO:0000313" key="8">
    <source>
        <dbReference type="Proteomes" id="UP000189739"/>
    </source>
</evidence>
<dbReference type="Proteomes" id="UP000189739">
    <property type="component" value="Unassembled WGS sequence"/>
</dbReference>
<keyword evidence="2 5" id="KW-0812">Transmembrane</keyword>
<evidence type="ECO:0000256" key="1">
    <source>
        <dbReference type="ARBA" id="ARBA00004141"/>
    </source>
</evidence>
<dbReference type="Pfam" id="PF04932">
    <property type="entry name" value="Wzy_C"/>
    <property type="match status" value="1"/>
</dbReference>